<dbReference type="SUPFAM" id="SSF75304">
    <property type="entry name" value="Amidase signature (AS) enzymes"/>
    <property type="match status" value="1"/>
</dbReference>
<keyword evidence="9" id="KW-0150">Chloroplast</keyword>
<dbReference type="AlphaFoldDB" id="A0A2P6VK38"/>
<sequence>MADDLPVARQFDLLGHGKAVVAAEADHSGSRLVAGGNDYMCHLWDFGGLKADGKSFRSFEVHDGYPVVAVSWSPTGDAFLVVTSYSQPKVFNRDGKELGELPKGDMYIRDLKNTKGHVTNCTGGVWHPTDKTTALTCSEDGTLRVWDVMELQQKTVIKPQLAKPGRVAATSCAYTADGRTIAAGLTDGTIQLWDVRGKFGQSAAIGLVPVPKAQMVKRQSWTYSSAPGHIARNAHTPGEDITCLRFSLSAQTMLSRGADGTLKVWDLRKFKVPLRQTDGLYCNYSMTQCCYSPDEKYVVTGTSAHSKDSSGSLVVLAAESLEKVGEVAVEGSAVAVQWHPAINQIFVGCGGRSTGCVRTFYDPKLSTKGALLAAGRAPRAQASDFMHLAEPQIYVPNALPMYREDMPGRSLSKKRRAEKEAEHRKYEPSQGGQARNAMGAGGTIGATGGTLLTQHVLKQQGGLSNPKEEDARALFLRHADKTGDVVDIYTSAYAKTQPKRMFAEEESISMRILASASPLMAVRQSVGKAASARDVTQSYLRGLQSVEGKLQSFISVNAEDALAQAEAVDRRLAQGEVLPLAGVPIAIKDNLCTQGQPTTAGSRQLEGYTPPYDATAVARLRAAGAVLLGKTNMDEFGMGSSCENSGFQPTFNPWDTERVPGGSSGGSASAVAANQVVAALGSDTGGSIRQPASFCGVVGVKPTYGRVSRNGLIAYASSLDCIGPMAQSVADAAALLSVIAGPDGADSTCSQRPGEDFAAGLLPAEALTSTPLAGRRLAVIRETSGEGVDAGVAAALDSTIAHLQGLGAEVEEVSLPSFAFGLPAYYVIALSEASSNLSRYDGVRYGRRAQAEELRSMYGQTRHEGLGSEVARRILMGTYALSAGYYDAYYKRAQQVRTLIQREMNAALSKYDALLCPAAPTPAYRLGEKSADPLAMYKGDLMTVNLNLAGLPAVCLPCGFADQAGGAKLPVGVQLIGRAFGEADLLQLAHTLEQTAGVMAGARPAVYAAHDS</sequence>
<evidence type="ECO:0000256" key="5">
    <source>
        <dbReference type="ARBA" id="ARBA00022741"/>
    </source>
</evidence>
<evidence type="ECO:0000256" key="9">
    <source>
        <dbReference type="HAMAP-Rule" id="MF_03150"/>
    </source>
</evidence>
<dbReference type="PROSITE" id="PS00678">
    <property type="entry name" value="WD_REPEATS_1"/>
    <property type="match status" value="2"/>
</dbReference>
<dbReference type="STRING" id="554055.A0A2P6VK38"/>
<dbReference type="InterPro" id="IPR001680">
    <property type="entry name" value="WD40_rpt"/>
</dbReference>
<evidence type="ECO:0000256" key="2">
    <source>
        <dbReference type="ARBA" id="ARBA00022574"/>
    </source>
</evidence>
<evidence type="ECO:0000256" key="7">
    <source>
        <dbReference type="ARBA" id="ARBA00022917"/>
    </source>
</evidence>
<dbReference type="GO" id="GO:0005739">
    <property type="term" value="C:mitochondrion"/>
    <property type="evidence" value="ECO:0007669"/>
    <property type="project" value="UniProtKB-SubCell"/>
</dbReference>
<keyword evidence="4" id="KW-0677">Repeat</keyword>
<comment type="miscellaneous">
    <text evidence="9">This protein may be expected to contain an N-terminal transit peptide but none has been predicted.</text>
</comment>
<dbReference type="PROSITE" id="PS50082">
    <property type="entry name" value="WD_REPEATS_2"/>
    <property type="match status" value="4"/>
</dbReference>
<evidence type="ECO:0000256" key="11">
    <source>
        <dbReference type="SAM" id="MobiDB-lite"/>
    </source>
</evidence>
<dbReference type="Gene3D" id="2.130.10.10">
    <property type="entry name" value="YVTN repeat-like/Quinoprotein amine dehydrogenase"/>
    <property type="match status" value="2"/>
</dbReference>
<feature type="compositionally biased region" description="Basic and acidic residues" evidence="11">
    <location>
        <begin position="417"/>
        <end position="427"/>
    </location>
</feature>
<dbReference type="InterPro" id="IPR036928">
    <property type="entry name" value="AS_sf"/>
</dbReference>
<dbReference type="Pfam" id="PF01425">
    <property type="entry name" value="Amidase"/>
    <property type="match status" value="1"/>
</dbReference>
<evidence type="ECO:0000256" key="1">
    <source>
        <dbReference type="ARBA" id="ARBA00008069"/>
    </source>
</evidence>
<evidence type="ECO:0000313" key="13">
    <source>
        <dbReference type="EMBL" id="PSC74438.1"/>
    </source>
</evidence>
<keyword evidence="3 9" id="KW-0436">Ligase</keyword>
<feature type="repeat" description="WD" evidence="10">
    <location>
        <begin position="13"/>
        <end position="45"/>
    </location>
</feature>
<dbReference type="SMART" id="SM00320">
    <property type="entry name" value="WD40"/>
    <property type="match status" value="5"/>
</dbReference>
<feature type="active site" description="Charge relay system" evidence="9">
    <location>
        <position position="663"/>
    </location>
</feature>
<dbReference type="Proteomes" id="UP000239649">
    <property type="component" value="Unassembled WGS sequence"/>
</dbReference>
<dbReference type="InterPro" id="IPR020556">
    <property type="entry name" value="Amidase_CS"/>
</dbReference>
<feature type="repeat" description="WD" evidence="10">
    <location>
        <begin position="241"/>
        <end position="268"/>
    </location>
</feature>
<dbReference type="InterPro" id="IPR020472">
    <property type="entry name" value="WD40_PAC1"/>
</dbReference>
<feature type="active site" description="Acyl-ester intermediate" evidence="9">
    <location>
        <position position="687"/>
    </location>
</feature>
<dbReference type="InterPro" id="IPR036322">
    <property type="entry name" value="WD40_repeat_dom_sf"/>
</dbReference>
<evidence type="ECO:0000256" key="8">
    <source>
        <dbReference type="ARBA" id="ARBA00047407"/>
    </source>
</evidence>
<keyword evidence="9" id="KW-0496">Mitochondrion</keyword>
<evidence type="ECO:0000256" key="4">
    <source>
        <dbReference type="ARBA" id="ARBA00022737"/>
    </source>
</evidence>
<dbReference type="Pfam" id="PF00400">
    <property type="entry name" value="WD40"/>
    <property type="match status" value="4"/>
</dbReference>
<keyword evidence="5 9" id="KW-0547">Nucleotide-binding</keyword>
<comment type="caution">
    <text evidence="13">The sequence shown here is derived from an EMBL/GenBank/DDBJ whole genome shotgun (WGS) entry which is preliminary data.</text>
</comment>
<dbReference type="GO" id="GO:0009570">
    <property type="term" value="C:chloroplast stroma"/>
    <property type="evidence" value="ECO:0007669"/>
    <property type="project" value="UniProtKB-SubCell"/>
</dbReference>
<feature type="active site" description="Charge relay system" evidence="9">
    <location>
        <position position="588"/>
    </location>
</feature>
<dbReference type="OrthoDB" id="421993at2759"/>
<proteinExistence type="inferred from homology"/>
<comment type="catalytic activity">
    <reaction evidence="8 9">
        <text>L-glutamyl-tRNA(Gln) + L-glutamine + ATP + H2O = L-glutaminyl-tRNA(Gln) + L-glutamate + ADP + phosphate + H(+)</text>
        <dbReference type="Rhea" id="RHEA:17521"/>
        <dbReference type="Rhea" id="RHEA-COMP:9681"/>
        <dbReference type="Rhea" id="RHEA-COMP:9684"/>
        <dbReference type="ChEBI" id="CHEBI:15377"/>
        <dbReference type="ChEBI" id="CHEBI:15378"/>
        <dbReference type="ChEBI" id="CHEBI:29985"/>
        <dbReference type="ChEBI" id="CHEBI:30616"/>
        <dbReference type="ChEBI" id="CHEBI:43474"/>
        <dbReference type="ChEBI" id="CHEBI:58359"/>
        <dbReference type="ChEBI" id="CHEBI:78520"/>
        <dbReference type="ChEBI" id="CHEBI:78521"/>
        <dbReference type="ChEBI" id="CHEBI:456216"/>
        <dbReference type="EC" id="6.3.5.7"/>
    </reaction>
</comment>
<dbReference type="EMBL" id="LHPF02000004">
    <property type="protein sequence ID" value="PSC74438.1"/>
    <property type="molecule type" value="Genomic_DNA"/>
</dbReference>
<keyword evidence="7 9" id="KW-0648">Protein biosynthesis</keyword>
<evidence type="ECO:0000256" key="3">
    <source>
        <dbReference type="ARBA" id="ARBA00022598"/>
    </source>
</evidence>
<dbReference type="PANTHER" id="PTHR11895">
    <property type="entry name" value="TRANSAMIDASE"/>
    <property type="match status" value="1"/>
</dbReference>
<comment type="subunit">
    <text evidence="9">Subunit of the heterotrimeric GatCAB amidotransferase (AdT) complex, composed of A, B and C subunits.</text>
</comment>
<feature type="repeat" description="WD" evidence="10">
    <location>
        <begin position="114"/>
        <end position="148"/>
    </location>
</feature>
<name>A0A2P6VK38_9CHLO</name>
<organism evidence="13 14">
    <name type="scientific">Micractinium conductrix</name>
    <dbReference type="NCBI Taxonomy" id="554055"/>
    <lineage>
        <taxon>Eukaryota</taxon>
        <taxon>Viridiplantae</taxon>
        <taxon>Chlorophyta</taxon>
        <taxon>core chlorophytes</taxon>
        <taxon>Trebouxiophyceae</taxon>
        <taxon>Chlorellales</taxon>
        <taxon>Chlorellaceae</taxon>
        <taxon>Chlorella clade</taxon>
        <taxon>Micractinium</taxon>
    </lineage>
</organism>
<comment type="subcellular location">
    <subcellularLocation>
        <location evidence="9">Mitochondrion</location>
    </subcellularLocation>
    <subcellularLocation>
        <location evidence="9">Plastid</location>
        <location evidence="9">Chloroplast stroma</location>
    </subcellularLocation>
</comment>
<feature type="region of interest" description="Disordered" evidence="11">
    <location>
        <begin position="405"/>
        <end position="438"/>
    </location>
</feature>
<evidence type="ECO:0000256" key="6">
    <source>
        <dbReference type="ARBA" id="ARBA00022840"/>
    </source>
</evidence>
<dbReference type="GO" id="GO:0032543">
    <property type="term" value="P:mitochondrial translation"/>
    <property type="evidence" value="ECO:0007669"/>
    <property type="project" value="UniProtKB-UniRule"/>
</dbReference>
<dbReference type="HAMAP" id="MF_00120">
    <property type="entry name" value="GatA"/>
    <property type="match status" value="1"/>
</dbReference>
<keyword evidence="14" id="KW-1185">Reference proteome</keyword>
<dbReference type="PRINTS" id="PR00320">
    <property type="entry name" value="GPROTEINBRPT"/>
</dbReference>
<comment type="function">
    <text evidence="9">Allows the formation of correctly charged Gln-tRNA(Gln) through the transamidation of misacylated Glu-tRNA(Gln) in chloroplasts and mitochondria. The reaction takes place in the presence of glutamine and ATP through an activated gamma-phospho-Glu-tRNA(Gln).</text>
</comment>
<dbReference type="InterPro" id="IPR023631">
    <property type="entry name" value="Amidase_dom"/>
</dbReference>
<accession>A0A2P6VK38</accession>
<feature type="repeat" description="WD" evidence="10">
    <location>
        <begin position="170"/>
        <end position="196"/>
    </location>
</feature>
<dbReference type="NCBIfam" id="TIGR00132">
    <property type="entry name" value="gatA"/>
    <property type="match status" value="1"/>
</dbReference>
<dbReference type="GO" id="GO:0016740">
    <property type="term" value="F:transferase activity"/>
    <property type="evidence" value="ECO:0007669"/>
    <property type="project" value="UniProtKB-KW"/>
</dbReference>
<evidence type="ECO:0000313" key="14">
    <source>
        <dbReference type="Proteomes" id="UP000239649"/>
    </source>
</evidence>
<keyword evidence="9" id="KW-0934">Plastid</keyword>
<reference evidence="13 14" key="1">
    <citation type="journal article" date="2018" name="Plant J.">
        <title>Genome sequences of Chlorella sorokiniana UTEX 1602 and Micractinium conductrix SAG 241.80: implications to maltose excretion by a green alga.</title>
        <authorList>
            <person name="Arriola M.B."/>
            <person name="Velmurugan N."/>
            <person name="Zhang Y."/>
            <person name="Plunkett M.H."/>
            <person name="Hondzo H."/>
            <person name="Barney B.M."/>
        </authorList>
    </citation>
    <scope>NUCLEOTIDE SEQUENCE [LARGE SCALE GENOMIC DNA]</scope>
    <source>
        <strain evidence="13 14">SAG 241.80</strain>
    </source>
</reference>
<feature type="domain" description="Amidase" evidence="12">
    <location>
        <begin position="534"/>
        <end position="986"/>
    </location>
</feature>
<dbReference type="SUPFAM" id="SSF50978">
    <property type="entry name" value="WD40 repeat-like"/>
    <property type="match status" value="1"/>
</dbReference>
<dbReference type="EC" id="6.3.5.7" evidence="9"/>
<gene>
    <name evidence="9" type="primary">GATA</name>
    <name evidence="13" type="ORF">C2E20_2163</name>
</gene>
<dbReference type="Gene3D" id="3.90.1300.10">
    <property type="entry name" value="Amidase signature (AS) domain"/>
    <property type="match status" value="1"/>
</dbReference>
<dbReference type="GO" id="GO:0030956">
    <property type="term" value="C:glutamyl-tRNA(Gln) amidotransferase complex"/>
    <property type="evidence" value="ECO:0007669"/>
    <property type="project" value="UniProtKB-UniRule"/>
</dbReference>
<dbReference type="InterPro" id="IPR004412">
    <property type="entry name" value="GatA"/>
</dbReference>
<evidence type="ECO:0000256" key="10">
    <source>
        <dbReference type="PROSITE-ProRule" id="PRU00221"/>
    </source>
</evidence>
<dbReference type="PANTHER" id="PTHR11895:SF7">
    <property type="entry name" value="GLUTAMYL-TRNA(GLN) AMIDOTRANSFERASE SUBUNIT A, MITOCHONDRIAL"/>
    <property type="match status" value="1"/>
</dbReference>
<protein>
    <recommendedName>
        <fullName evidence="9">Glutamyl-tRNA(Gln) amidotransferase subunit A, chloroplastic/mitochondrial</fullName>
        <shortName evidence="9">Glu-AdT subunit A</shortName>
        <ecNumber evidence="9">6.3.5.7</ecNumber>
    </recommendedName>
</protein>
<dbReference type="GO" id="GO:0070681">
    <property type="term" value="P:glutaminyl-tRNAGln biosynthesis via transamidation"/>
    <property type="evidence" value="ECO:0007669"/>
    <property type="project" value="UniProtKB-UniRule"/>
</dbReference>
<dbReference type="InterPro" id="IPR015943">
    <property type="entry name" value="WD40/YVTN_repeat-like_dom_sf"/>
</dbReference>
<evidence type="ECO:0000259" key="12">
    <source>
        <dbReference type="Pfam" id="PF01425"/>
    </source>
</evidence>
<dbReference type="InterPro" id="IPR000120">
    <property type="entry name" value="Amidase"/>
</dbReference>
<keyword evidence="6 9" id="KW-0067">ATP-binding</keyword>
<dbReference type="InterPro" id="IPR019775">
    <property type="entry name" value="WD40_repeat_CS"/>
</dbReference>
<dbReference type="GO" id="GO:0050567">
    <property type="term" value="F:glutaminyl-tRNA synthase (glutamine-hydrolyzing) activity"/>
    <property type="evidence" value="ECO:0007669"/>
    <property type="project" value="UniProtKB-UniRule"/>
</dbReference>
<dbReference type="GO" id="GO:0005524">
    <property type="term" value="F:ATP binding"/>
    <property type="evidence" value="ECO:0007669"/>
    <property type="project" value="UniProtKB-KW"/>
</dbReference>
<comment type="similarity">
    <text evidence="1 9">Belongs to the amidase family. GatA subfamily.</text>
</comment>
<dbReference type="PROSITE" id="PS00571">
    <property type="entry name" value="AMIDASES"/>
    <property type="match status" value="1"/>
</dbReference>
<keyword evidence="2 10" id="KW-0853">WD repeat</keyword>